<dbReference type="EMBL" id="ABCS01000078">
    <property type="protein sequence ID" value="EDM75877.1"/>
    <property type="molecule type" value="Genomic_DNA"/>
</dbReference>
<gene>
    <name evidence="2" type="ORF">PPSIR1_08182</name>
</gene>
<reference evidence="2 3" key="1">
    <citation type="submission" date="2007-06" db="EMBL/GenBank/DDBJ databases">
        <authorList>
            <person name="Shimkets L."/>
            <person name="Ferriera S."/>
            <person name="Johnson J."/>
            <person name="Kravitz S."/>
            <person name="Beeson K."/>
            <person name="Sutton G."/>
            <person name="Rogers Y.-H."/>
            <person name="Friedman R."/>
            <person name="Frazier M."/>
            <person name="Venter J.C."/>
        </authorList>
    </citation>
    <scope>NUCLEOTIDE SEQUENCE [LARGE SCALE GENOMIC DNA]</scope>
    <source>
        <strain evidence="2 3">SIR-1</strain>
    </source>
</reference>
<keyword evidence="1" id="KW-1133">Transmembrane helix</keyword>
<comment type="caution">
    <text evidence="2">The sequence shown here is derived from an EMBL/GenBank/DDBJ whole genome shotgun (WGS) entry which is preliminary data.</text>
</comment>
<keyword evidence="1" id="KW-0812">Transmembrane</keyword>
<evidence type="ECO:0000313" key="3">
    <source>
        <dbReference type="Proteomes" id="UP000005801"/>
    </source>
</evidence>
<keyword evidence="3" id="KW-1185">Reference proteome</keyword>
<evidence type="ECO:0000313" key="2">
    <source>
        <dbReference type="EMBL" id="EDM75877.1"/>
    </source>
</evidence>
<dbReference type="Proteomes" id="UP000005801">
    <property type="component" value="Unassembled WGS sequence"/>
</dbReference>
<keyword evidence="1" id="KW-0472">Membrane</keyword>
<accession>A6GE11</accession>
<protein>
    <submittedName>
        <fullName evidence="2">Uncharacterized protein</fullName>
    </submittedName>
</protein>
<proteinExistence type="predicted"/>
<organism evidence="2 3">
    <name type="scientific">Plesiocystis pacifica SIR-1</name>
    <dbReference type="NCBI Taxonomy" id="391625"/>
    <lineage>
        <taxon>Bacteria</taxon>
        <taxon>Pseudomonadati</taxon>
        <taxon>Myxococcota</taxon>
        <taxon>Polyangia</taxon>
        <taxon>Nannocystales</taxon>
        <taxon>Nannocystaceae</taxon>
        <taxon>Plesiocystis</taxon>
    </lineage>
</organism>
<feature type="transmembrane region" description="Helical" evidence="1">
    <location>
        <begin position="20"/>
        <end position="43"/>
    </location>
</feature>
<evidence type="ECO:0000256" key="1">
    <source>
        <dbReference type="SAM" id="Phobius"/>
    </source>
</evidence>
<dbReference type="AlphaFoldDB" id="A6GE11"/>
<sequence>MDGMPISLAFVRPTGPDLWAFYLLIGLWLAMGSAGWLLLRWLWSSEEGHRGL</sequence>
<name>A6GE11_9BACT</name>